<dbReference type="InterPro" id="IPR000182">
    <property type="entry name" value="GNAT_dom"/>
</dbReference>
<dbReference type="InterPro" id="IPR016181">
    <property type="entry name" value="Acyl_CoA_acyltransferase"/>
</dbReference>
<sequence>MKMAIITNYSTPNLLKRSNIMTTLTYQKISLADEAFLTKLLTNPNLMMLGWGKTFTKNDIDLWITKILAGYQQDDFSYYLVINNQQPIGIAGLLKTTINQREVVEIAYIIDEPFQRQGLATQIVAELLTAAFNVYGLEEVVIQFNEEHHASRRIAEKNGALPLMTYKRKQGTNLVNYDVYFVKKR</sequence>
<proteinExistence type="predicted"/>
<gene>
    <name evidence="2" type="ORF">FA707_08400</name>
</gene>
<reference evidence="2 3" key="1">
    <citation type="submission" date="2019-04" db="EMBL/GenBank/DDBJ databases">
        <title>Vagococcus sp. nov., isolated from faeces of yaks (Bos grunniens).</title>
        <authorList>
            <person name="Ge Y."/>
        </authorList>
    </citation>
    <scope>NUCLEOTIDE SEQUENCE [LARGE SCALE GENOMIC DNA]</scope>
    <source>
        <strain evidence="2 3">MN-17</strain>
    </source>
</reference>
<organism evidence="2 3">
    <name type="scientific">Vagococcus zengguangii</name>
    <dbReference type="NCBI Taxonomy" id="2571750"/>
    <lineage>
        <taxon>Bacteria</taxon>
        <taxon>Bacillati</taxon>
        <taxon>Bacillota</taxon>
        <taxon>Bacilli</taxon>
        <taxon>Lactobacillales</taxon>
        <taxon>Enterococcaceae</taxon>
        <taxon>Vagococcus</taxon>
    </lineage>
</organism>
<dbReference type="Pfam" id="PF13302">
    <property type="entry name" value="Acetyltransf_3"/>
    <property type="match status" value="1"/>
</dbReference>
<keyword evidence="2" id="KW-0808">Transferase</keyword>
<dbReference type="PANTHER" id="PTHR43792">
    <property type="entry name" value="GNAT FAMILY, PUTATIVE (AFU_ORTHOLOGUE AFUA_3G00765)-RELATED-RELATED"/>
    <property type="match status" value="1"/>
</dbReference>
<dbReference type="SUPFAM" id="SSF55729">
    <property type="entry name" value="Acyl-CoA N-acyltransferases (Nat)"/>
    <property type="match status" value="1"/>
</dbReference>
<feature type="domain" description="N-acetyltransferase" evidence="1">
    <location>
        <begin position="24"/>
        <end position="185"/>
    </location>
</feature>
<dbReference type="EMBL" id="CP039712">
    <property type="protein sequence ID" value="QCI86986.1"/>
    <property type="molecule type" value="Genomic_DNA"/>
</dbReference>
<accession>A0A4D7CZJ2</accession>
<dbReference type="Proteomes" id="UP000298615">
    <property type="component" value="Chromosome"/>
</dbReference>
<evidence type="ECO:0000313" key="2">
    <source>
        <dbReference type="EMBL" id="QCI86986.1"/>
    </source>
</evidence>
<dbReference type="KEGG" id="vao:FA707_08400"/>
<protein>
    <submittedName>
        <fullName evidence="2">GNAT family N-acetyltransferase</fullName>
    </submittedName>
</protein>
<dbReference type="PANTHER" id="PTHR43792:SF1">
    <property type="entry name" value="N-ACETYLTRANSFERASE DOMAIN-CONTAINING PROTEIN"/>
    <property type="match status" value="1"/>
</dbReference>
<keyword evidence="3" id="KW-1185">Reference proteome</keyword>
<evidence type="ECO:0000313" key="3">
    <source>
        <dbReference type="Proteomes" id="UP000298615"/>
    </source>
</evidence>
<dbReference type="PROSITE" id="PS51186">
    <property type="entry name" value="GNAT"/>
    <property type="match status" value="1"/>
</dbReference>
<dbReference type="GO" id="GO:0016747">
    <property type="term" value="F:acyltransferase activity, transferring groups other than amino-acyl groups"/>
    <property type="evidence" value="ECO:0007669"/>
    <property type="project" value="InterPro"/>
</dbReference>
<dbReference type="Gene3D" id="3.40.630.30">
    <property type="match status" value="1"/>
</dbReference>
<name>A0A4D7CZJ2_9ENTE</name>
<dbReference type="CDD" id="cd04301">
    <property type="entry name" value="NAT_SF"/>
    <property type="match status" value="1"/>
</dbReference>
<evidence type="ECO:0000259" key="1">
    <source>
        <dbReference type="PROSITE" id="PS51186"/>
    </source>
</evidence>
<dbReference type="AlphaFoldDB" id="A0A4D7CZJ2"/>
<dbReference type="InterPro" id="IPR051531">
    <property type="entry name" value="N-acetyltransferase"/>
</dbReference>